<dbReference type="HOGENOM" id="CLU_1503170_0_0_1"/>
<evidence type="ECO:0000313" key="2">
    <source>
        <dbReference type="Proteomes" id="UP000030706"/>
    </source>
</evidence>
<evidence type="ECO:0000313" key="1">
    <source>
        <dbReference type="EMBL" id="KEQ88979.1"/>
    </source>
</evidence>
<proteinExistence type="predicted"/>
<sequence>MVRSKVMFDFGDDDVCATSTSVSLCLTPEKPYVSFFTPKITEVFHRLDSLLGKCNAIFLALVPNDLADEVEHVLQGGSGAAESLCRSPEHVAIVSVYHNPPELVVCSDSDNGIFVVGVSEAEVLCVTESEAVFGCADALSRRSPTDDLCTKVHHCGLRGWHLERTRMWHLLDLRVRRFW</sequence>
<accession>A0A074XZB3</accession>
<dbReference type="EMBL" id="KL584975">
    <property type="protein sequence ID" value="KEQ88979.1"/>
    <property type="molecule type" value="Genomic_DNA"/>
</dbReference>
<gene>
    <name evidence="1" type="ORF">M438DRAFT_95006</name>
</gene>
<dbReference type="RefSeq" id="XP_029765166.1">
    <property type="nucleotide sequence ID" value="XM_029910419.1"/>
</dbReference>
<dbReference type="AlphaFoldDB" id="A0A074XZB3"/>
<name>A0A074XZB3_AURPU</name>
<dbReference type="Proteomes" id="UP000030706">
    <property type="component" value="Unassembled WGS sequence"/>
</dbReference>
<reference evidence="1 2" key="1">
    <citation type="journal article" date="2014" name="BMC Genomics">
        <title>Genome sequencing of four Aureobasidium pullulans varieties: biotechnological potential, stress tolerance, and description of new species.</title>
        <authorList>
            <person name="Gostin Ar C."/>
            <person name="Ohm R.A."/>
            <person name="Kogej T."/>
            <person name="Sonjak S."/>
            <person name="Turk M."/>
            <person name="Zajc J."/>
            <person name="Zalar P."/>
            <person name="Grube M."/>
            <person name="Sun H."/>
            <person name="Han J."/>
            <person name="Sharma A."/>
            <person name="Chiniquy J."/>
            <person name="Ngan C.Y."/>
            <person name="Lipzen A."/>
            <person name="Barry K."/>
            <person name="Grigoriev I.V."/>
            <person name="Gunde-Cimerman N."/>
        </authorList>
    </citation>
    <scope>NUCLEOTIDE SEQUENCE [LARGE SCALE GENOMIC DNA]</scope>
    <source>
        <strain evidence="1 2">EXF-150</strain>
    </source>
</reference>
<dbReference type="GeneID" id="40752725"/>
<organism evidence="1 2">
    <name type="scientific">Aureobasidium pullulans EXF-150</name>
    <dbReference type="NCBI Taxonomy" id="1043002"/>
    <lineage>
        <taxon>Eukaryota</taxon>
        <taxon>Fungi</taxon>
        <taxon>Dikarya</taxon>
        <taxon>Ascomycota</taxon>
        <taxon>Pezizomycotina</taxon>
        <taxon>Dothideomycetes</taxon>
        <taxon>Dothideomycetidae</taxon>
        <taxon>Dothideales</taxon>
        <taxon>Saccotheciaceae</taxon>
        <taxon>Aureobasidium</taxon>
    </lineage>
</organism>
<keyword evidence="2" id="KW-1185">Reference proteome</keyword>
<protein>
    <submittedName>
        <fullName evidence="1">Uncharacterized protein</fullName>
    </submittedName>
</protein>